<evidence type="ECO:0000259" key="6">
    <source>
        <dbReference type="PROSITE" id="PS50802"/>
    </source>
</evidence>
<comment type="catalytic activity">
    <reaction evidence="1">
        <text>Thiol-dependent hydrolysis of ester, thioester, amide, peptide and isopeptide bonds formed by the C-terminal Gly of ubiquitin (a 76-residue protein attached to proteins as an intracellular targeting signal).</text>
        <dbReference type="EC" id="3.4.19.12"/>
    </reaction>
</comment>
<comment type="similarity">
    <text evidence="2">Belongs to the peptidase C85 family.</text>
</comment>
<dbReference type="FunFam" id="3.90.70.80:FF:000001">
    <property type="entry name" value="OTU domain-containing protein"/>
    <property type="match status" value="1"/>
</dbReference>
<dbReference type="SUPFAM" id="SSF54001">
    <property type="entry name" value="Cysteine proteinases"/>
    <property type="match status" value="1"/>
</dbReference>
<evidence type="ECO:0000256" key="4">
    <source>
        <dbReference type="ARBA" id="ARBA00022786"/>
    </source>
</evidence>
<dbReference type="CDD" id="cd22751">
    <property type="entry name" value="OTU_plant_OTU9-like"/>
    <property type="match status" value="1"/>
</dbReference>
<accession>A0AAD8JIZ4</accession>
<dbReference type="PROSITE" id="PS50802">
    <property type="entry name" value="OTU"/>
    <property type="match status" value="1"/>
</dbReference>
<proteinExistence type="inferred from homology"/>
<dbReference type="Pfam" id="PF02338">
    <property type="entry name" value="OTU"/>
    <property type="match status" value="1"/>
</dbReference>
<dbReference type="GO" id="GO:0004843">
    <property type="term" value="F:cysteine-type deubiquitinase activity"/>
    <property type="evidence" value="ECO:0007669"/>
    <property type="project" value="UniProtKB-EC"/>
</dbReference>
<dbReference type="EC" id="3.4.19.12" evidence="3"/>
<dbReference type="PANTHER" id="PTHR12419:SF90">
    <property type="entry name" value="OS02G0819500 PROTEIN"/>
    <property type="match status" value="1"/>
</dbReference>
<dbReference type="Proteomes" id="UP001237642">
    <property type="component" value="Unassembled WGS sequence"/>
</dbReference>
<keyword evidence="8" id="KW-1185">Reference proteome</keyword>
<comment type="caution">
    <text evidence="7">The sequence shown here is derived from an EMBL/GenBank/DDBJ whole genome shotgun (WGS) entry which is preliminary data.</text>
</comment>
<evidence type="ECO:0000313" key="8">
    <source>
        <dbReference type="Proteomes" id="UP001237642"/>
    </source>
</evidence>
<evidence type="ECO:0000256" key="2">
    <source>
        <dbReference type="ARBA" id="ARBA00010407"/>
    </source>
</evidence>
<evidence type="ECO:0000256" key="3">
    <source>
        <dbReference type="ARBA" id="ARBA00012759"/>
    </source>
</evidence>
<feature type="domain" description="OTU" evidence="6">
    <location>
        <begin position="170"/>
        <end position="294"/>
    </location>
</feature>
<keyword evidence="4" id="KW-0833">Ubl conjugation pathway</keyword>
<reference evidence="7" key="2">
    <citation type="submission" date="2023-05" db="EMBL/GenBank/DDBJ databases">
        <authorList>
            <person name="Schelkunov M.I."/>
        </authorList>
    </citation>
    <scope>NUCLEOTIDE SEQUENCE</scope>
    <source>
        <strain evidence="7">Hsosn_3</strain>
        <tissue evidence="7">Leaf</tissue>
    </source>
</reference>
<sequence length="313" mass="36505">MCEPDSDVARWGLDLLDVDQLFSSSYYTDTRQHDVEINREQYSNDSQQDVELSIENKGGDTWQVSTGFQDWSSKPISNYYDGYDGDLHETYVIRPSSSCSSPEDQLYDREEFVHTLDITDEFELDGEVGKRFNQMIPAPHVPRTNRDIPSYDEATSDHQRLLNRLQLYNLVECKVQGDGNCQFRALSDQFYRTPEHHKYVRGQVVNQLKSHPEMYEGYVPMDYGEYLKKMSKSGEWGDHVTLQAAADSYGVKIFVLTSFKDTCSIEILPKVQKSERVIFLSFWAEVHYNSIYPQGELPPCDYKRKKRWWIFGN</sequence>
<gene>
    <name evidence="7" type="ORF">POM88_002997</name>
</gene>
<evidence type="ECO:0000313" key="7">
    <source>
        <dbReference type="EMBL" id="KAK1403392.1"/>
    </source>
</evidence>
<evidence type="ECO:0000256" key="5">
    <source>
        <dbReference type="ARBA" id="ARBA00022801"/>
    </source>
</evidence>
<dbReference type="GO" id="GO:0016579">
    <property type="term" value="P:protein deubiquitination"/>
    <property type="evidence" value="ECO:0007669"/>
    <property type="project" value="TreeGrafter"/>
</dbReference>
<dbReference type="InterPro" id="IPR038765">
    <property type="entry name" value="Papain-like_cys_pep_sf"/>
</dbReference>
<protein>
    <recommendedName>
        <fullName evidence="3">ubiquitinyl hydrolase 1</fullName>
        <ecNumber evidence="3">3.4.19.12</ecNumber>
    </recommendedName>
</protein>
<name>A0AAD8JIZ4_9APIA</name>
<dbReference type="InterPro" id="IPR050704">
    <property type="entry name" value="Peptidase_C85-like"/>
</dbReference>
<organism evidence="7 8">
    <name type="scientific">Heracleum sosnowskyi</name>
    <dbReference type="NCBI Taxonomy" id="360622"/>
    <lineage>
        <taxon>Eukaryota</taxon>
        <taxon>Viridiplantae</taxon>
        <taxon>Streptophyta</taxon>
        <taxon>Embryophyta</taxon>
        <taxon>Tracheophyta</taxon>
        <taxon>Spermatophyta</taxon>
        <taxon>Magnoliopsida</taxon>
        <taxon>eudicotyledons</taxon>
        <taxon>Gunneridae</taxon>
        <taxon>Pentapetalae</taxon>
        <taxon>asterids</taxon>
        <taxon>campanulids</taxon>
        <taxon>Apiales</taxon>
        <taxon>Apiaceae</taxon>
        <taxon>Apioideae</taxon>
        <taxon>apioid superclade</taxon>
        <taxon>Tordylieae</taxon>
        <taxon>Tordyliinae</taxon>
        <taxon>Heracleum</taxon>
    </lineage>
</organism>
<evidence type="ECO:0000256" key="1">
    <source>
        <dbReference type="ARBA" id="ARBA00000707"/>
    </source>
</evidence>
<dbReference type="AlphaFoldDB" id="A0AAD8JIZ4"/>
<dbReference type="Gene3D" id="3.90.70.80">
    <property type="match status" value="1"/>
</dbReference>
<keyword evidence="5" id="KW-0378">Hydrolase</keyword>
<dbReference type="EMBL" id="JAUIZM010000001">
    <property type="protein sequence ID" value="KAK1403392.1"/>
    <property type="molecule type" value="Genomic_DNA"/>
</dbReference>
<reference evidence="7" key="1">
    <citation type="submission" date="2023-02" db="EMBL/GenBank/DDBJ databases">
        <title>Genome of toxic invasive species Heracleum sosnowskyi carries increased number of genes despite the absence of recent whole-genome duplications.</title>
        <authorList>
            <person name="Schelkunov M."/>
            <person name="Shtratnikova V."/>
            <person name="Makarenko M."/>
            <person name="Klepikova A."/>
            <person name="Omelchenko D."/>
            <person name="Novikova G."/>
            <person name="Obukhova E."/>
            <person name="Bogdanov V."/>
            <person name="Penin A."/>
            <person name="Logacheva M."/>
        </authorList>
    </citation>
    <scope>NUCLEOTIDE SEQUENCE</scope>
    <source>
        <strain evidence="7">Hsosn_3</strain>
        <tissue evidence="7">Leaf</tissue>
    </source>
</reference>
<dbReference type="PANTHER" id="PTHR12419">
    <property type="entry name" value="OTU DOMAIN CONTAINING PROTEIN"/>
    <property type="match status" value="1"/>
</dbReference>
<dbReference type="InterPro" id="IPR003323">
    <property type="entry name" value="OTU_dom"/>
</dbReference>